<name>A0A316E8Z8_9BACT</name>
<dbReference type="RefSeq" id="WP_109743346.1">
    <property type="nucleotide sequence ID" value="NZ_QGGO01000013.1"/>
</dbReference>
<protein>
    <submittedName>
        <fullName evidence="1">Putative DCC family thiol-disulfide oxidoreductase YuxK</fullName>
    </submittedName>
</protein>
<keyword evidence="2" id="KW-1185">Reference proteome</keyword>
<dbReference type="AlphaFoldDB" id="A0A316E8Z8"/>
<dbReference type="Proteomes" id="UP000245489">
    <property type="component" value="Unassembled WGS sequence"/>
</dbReference>
<comment type="caution">
    <text evidence="1">The sequence shown here is derived from an EMBL/GenBank/DDBJ whole genome shotgun (WGS) entry which is preliminary data.</text>
</comment>
<dbReference type="PANTHER" id="PTHR33639:SF2">
    <property type="entry name" value="DUF393 DOMAIN-CONTAINING PROTEIN"/>
    <property type="match status" value="1"/>
</dbReference>
<dbReference type="PANTHER" id="PTHR33639">
    <property type="entry name" value="THIOL-DISULFIDE OXIDOREDUCTASE DCC"/>
    <property type="match status" value="1"/>
</dbReference>
<dbReference type="EMBL" id="QGGO01000013">
    <property type="protein sequence ID" value="PWK26138.1"/>
    <property type="molecule type" value="Genomic_DNA"/>
</dbReference>
<dbReference type="Pfam" id="PF04134">
    <property type="entry name" value="DCC1-like"/>
    <property type="match status" value="1"/>
</dbReference>
<evidence type="ECO:0000313" key="2">
    <source>
        <dbReference type="Proteomes" id="UP000245489"/>
    </source>
</evidence>
<evidence type="ECO:0000313" key="1">
    <source>
        <dbReference type="EMBL" id="PWK26138.1"/>
    </source>
</evidence>
<accession>A0A316E8Z8</accession>
<gene>
    <name evidence="1" type="ORF">LV89_02618</name>
</gene>
<dbReference type="InterPro" id="IPR052927">
    <property type="entry name" value="DCC_oxidoreductase"/>
</dbReference>
<dbReference type="GO" id="GO:0015035">
    <property type="term" value="F:protein-disulfide reductase activity"/>
    <property type="evidence" value="ECO:0007669"/>
    <property type="project" value="InterPro"/>
</dbReference>
<dbReference type="OrthoDB" id="9785438at2"/>
<proteinExistence type="predicted"/>
<reference evidence="1 2" key="1">
    <citation type="submission" date="2018-05" db="EMBL/GenBank/DDBJ databases">
        <title>Genomic Encyclopedia of Archaeal and Bacterial Type Strains, Phase II (KMG-II): from individual species to whole genera.</title>
        <authorList>
            <person name="Goeker M."/>
        </authorList>
    </citation>
    <scope>NUCLEOTIDE SEQUENCE [LARGE SCALE GENOMIC DNA]</scope>
    <source>
        <strain evidence="1 2">DSM 22214</strain>
    </source>
</reference>
<dbReference type="InterPro" id="IPR007263">
    <property type="entry name" value="DCC1-like"/>
</dbReference>
<sequence>MPKSKEYQIILFDGVCNFCNSSINFIIDHDPEKNFKFASLQSDFGQKTLRKFNKNTEDFDSVILIKNNQLYQKAEAALEITKQLSGLWKYLSIFKILPTSILNFFYNIIAQNRYRIFGKSDTCRMPTPDLKERFLVENS</sequence>
<organism evidence="1 2">
    <name type="scientific">Arcicella aurantiaca</name>
    <dbReference type="NCBI Taxonomy" id="591202"/>
    <lineage>
        <taxon>Bacteria</taxon>
        <taxon>Pseudomonadati</taxon>
        <taxon>Bacteroidota</taxon>
        <taxon>Cytophagia</taxon>
        <taxon>Cytophagales</taxon>
        <taxon>Flectobacillaceae</taxon>
        <taxon>Arcicella</taxon>
    </lineage>
</organism>